<keyword evidence="2" id="KW-0238">DNA-binding</keyword>
<name>A0A9E5JUV3_9GAMM</name>
<sequence>MPFPHQADLQRETHRLAAKLLRHFCRLLQLQVERVDEANPAGQTPRFDLEAAMRQMGIRPNRGDLSSSVLDLPQYYQLLALAAPDLQASGFFLELGNCFDITDAGLLGYASLSVENFRQSWELTTKHYALYPHPLRARRDITQGRVCIRLPTPSRQTTTNIYLQEEWLTSTWKWMHQRLPSLAGRPELQLKLGYPAPAYADRYRALFPGPVSFGHEETELSFPEAWYDTPFPTANPATARLCQEQCSLILSQLDTQSDLVNQVRRALLLSPQRHFSSLEALAHQFQLPPHTFHRRLKKAGTSYKHIASEVRMELAKEYLTSTTLPLQEISYLLGYDYAANFFRAFKKWFGVTAAQYRQVVTAAP</sequence>
<dbReference type="InterPro" id="IPR018060">
    <property type="entry name" value="HTH_AraC"/>
</dbReference>
<dbReference type="EMBL" id="JAAONZ010000005">
    <property type="protein sequence ID" value="NHO65734.1"/>
    <property type="molecule type" value="Genomic_DNA"/>
</dbReference>
<dbReference type="PROSITE" id="PS00041">
    <property type="entry name" value="HTH_ARAC_FAMILY_1"/>
    <property type="match status" value="1"/>
</dbReference>
<dbReference type="Proteomes" id="UP000787472">
    <property type="component" value="Unassembled WGS sequence"/>
</dbReference>
<dbReference type="InterPro" id="IPR032687">
    <property type="entry name" value="AraC-type_N"/>
</dbReference>
<dbReference type="SMART" id="SM00342">
    <property type="entry name" value="HTH_ARAC"/>
    <property type="match status" value="1"/>
</dbReference>
<dbReference type="Gene3D" id="1.10.10.60">
    <property type="entry name" value="Homeodomain-like"/>
    <property type="match status" value="1"/>
</dbReference>
<keyword evidence="6" id="KW-1185">Reference proteome</keyword>
<evidence type="ECO:0000313" key="5">
    <source>
        <dbReference type="EMBL" id="NHO65734.1"/>
    </source>
</evidence>
<dbReference type="SUPFAM" id="SSF46689">
    <property type="entry name" value="Homeodomain-like"/>
    <property type="match status" value="1"/>
</dbReference>
<dbReference type="Pfam" id="PF12625">
    <property type="entry name" value="Arabinose_bd"/>
    <property type="match status" value="1"/>
</dbReference>
<evidence type="ECO:0000256" key="2">
    <source>
        <dbReference type="ARBA" id="ARBA00023125"/>
    </source>
</evidence>
<keyword evidence="3" id="KW-0804">Transcription</keyword>
<dbReference type="AlphaFoldDB" id="A0A9E5JUV3"/>
<dbReference type="PROSITE" id="PS01124">
    <property type="entry name" value="HTH_ARAC_FAMILY_2"/>
    <property type="match status" value="1"/>
</dbReference>
<organism evidence="5 6">
    <name type="scientific">Pseudomaricurvus hydrocarbonicus</name>
    <dbReference type="NCBI Taxonomy" id="1470433"/>
    <lineage>
        <taxon>Bacteria</taxon>
        <taxon>Pseudomonadati</taxon>
        <taxon>Pseudomonadota</taxon>
        <taxon>Gammaproteobacteria</taxon>
        <taxon>Cellvibrionales</taxon>
        <taxon>Cellvibrionaceae</taxon>
        <taxon>Pseudomaricurvus</taxon>
    </lineage>
</organism>
<dbReference type="Pfam" id="PF12833">
    <property type="entry name" value="HTH_18"/>
    <property type="match status" value="1"/>
</dbReference>
<reference evidence="5" key="1">
    <citation type="submission" date="2020-03" db="EMBL/GenBank/DDBJ databases">
        <authorList>
            <person name="Guo F."/>
        </authorList>
    </citation>
    <scope>NUCLEOTIDE SEQUENCE</scope>
    <source>
        <strain evidence="5">JCM 30134</strain>
    </source>
</reference>
<dbReference type="GO" id="GO:0003700">
    <property type="term" value="F:DNA-binding transcription factor activity"/>
    <property type="evidence" value="ECO:0007669"/>
    <property type="project" value="InterPro"/>
</dbReference>
<protein>
    <submittedName>
        <fullName evidence="5">AraC family transcriptional regulator</fullName>
    </submittedName>
</protein>
<keyword evidence="1" id="KW-0805">Transcription regulation</keyword>
<gene>
    <name evidence="5" type="ORF">G8770_09295</name>
</gene>
<proteinExistence type="predicted"/>
<dbReference type="PANTHER" id="PTHR47894:SF1">
    <property type="entry name" value="HTH-TYPE TRANSCRIPTIONAL REGULATOR VQSM"/>
    <property type="match status" value="1"/>
</dbReference>
<dbReference type="GO" id="GO:0000976">
    <property type="term" value="F:transcription cis-regulatory region binding"/>
    <property type="evidence" value="ECO:0007669"/>
    <property type="project" value="TreeGrafter"/>
</dbReference>
<comment type="caution">
    <text evidence="5">The sequence shown here is derived from an EMBL/GenBank/DDBJ whole genome shotgun (WGS) entry which is preliminary data.</text>
</comment>
<accession>A0A9E5JUV3</accession>
<dbReference type="RefSeq" id="WP_167185210.1">
    <property type="nucleotide sequence ID" value="NZ_JAAONZ010000005.1"/>
</dbReference>
<evidence type="ECO:0000256" key="3">
    <source>
        <dbReference type="ARBA" id="ARBA00023163"/>
    </source>
</evidence>
<dbReference type="InterPro" id="IPR009057">
    <property type="entry name" value="Homeodomain-like_sf"/>
</dbReference>
<dbReference type="PANTHER" id="PTHR47894">
    <property type="entry name" value="HTH-TYPE TRANSCRIPTIONAL REGULATOR GADX"/>
    <property type="match status" value="1"/>
</dbReference>
<evidence type="ECO:0000259" key="4">
    <source>
        <dbReference type="PROSITE" id="PS01124"/>
    </source>
</evidence>
<dbReference type="GO" id="GO:0005829">
    <property type="term" value="C:cytosol"/>
    <property type="evidence" value="ECO:0007669"/>
    <property type="project" value="TreeGrafter"/>
</dbReference>
<feature type="domain" description="HTH araC/xylS-type" evidence="4">
    <location>
        <begin position="261"/>
        <end position="359"/>
    </location>
</feature>
<dbReference type="InterPro" id="IPR018062">
    <property type="entry name" value="HTH_AraC-typ_CS"/>
</dbReference>
<evidence type="ECO:0000313" key="6">
    <source>
        <dbReference type="Proteomes" id="UP000787472"/>
    </source>
</evidence>
<evidence type="ECO:0000256" key="1">
    <source>
        <dbReference type="ARBA" id="ARBA00023015"/>
    </source>
</evidence>